<dbReference type="EMBL" id="VSSQ01002820">
    <property type="protein sequence ID" value="MPM17565.1"/>
    <property type="molecule type" value="Genomic_DNA"/>
</dbReference>
<gene>
    <name evidence="1" type="ORF">SDC9_63961</name>
</gene>
<name>A0A644XN46_9ZZZZ</name>
<accession>A0A644XN46</accession>
<comment type="caution">
    <text evidence="1">The sequence shown here is derived from an EMBL/GenBank/DDBJ whole genome shotgun (WGS) entry which is preliminary data.</text>
</comment>
<reference evidence="1" key="1">
    <citation type="submission" date="2019-08" db="EMBL/GenBank/DDBJ databases">
        <authorList>
            <person name="Kucharzyk K."/>
            <person name="Murdoch R.W."/>
            <person name="Higgins S."/>
            <person name="Loffler F."/>
        </authorList>
    </citation>
    <scope>NUCLEOTIDE SEQUENCE</scope>
</reference>
<dbReference type="AlphaFoldDB" id="A0A644XN46"/>
<sequence length="145" mass="16332">MRFPPMESISPPKNMVGFISVSMRIEESIPVVVVLPCVPDTQMAFLYFFMIRPRNSALSIMSRFSSCALTSSGLSFEIADVYTTRSMSVPMFFPSWPMFILAPSFSSFFTMWDEFLSEPDTLTPSSIIISANALMLMPPIPIKYI</sequence>
<evidence type="ECO:0000313" key="1">
    <source>
        <dbReference type="EMBL" id="MPM17565.1"/>
    </source>
</evidence>
<protein>
    <submittedName>
        <fullName evidence="1">Uncharacterized protein</fullName>
    </submittedName>
</protein>
<organism evidence="1">
    <name type="scientific">bioreactor metagenome</name>
    <dbReference type="NCBI Taxonomy" id="1076179"/>
    <lineage>
        <taxon>unclassified sequences</taxon>
        <taxon>metagenomes</taxon>
        <taxon>ecological metagenomes</taxon>
    </lineage>
</organism>
<proteinExistence type="predicted"/>